<accession>G5JPS1</accession>
<name>G5JPS1_STRCG</name>
<comment type="caution">
    <text evidence="2">The sequence shown here is derived from an EMBL/GenBank/DDBJ whole genome shotgun (WGS) entry which is preliminary data.</text>
</comment>
<protein>
    <submittedName>
        <fullName evidence="2">Uncharacterized protein</fullName>
    </submittedName>
</protein>
<evidence type="ECO:0000256" key="1">
    <source>
        <dbReference type="SAM" id="Phobius"/>
    </source>
</evidence>
<gene>
    <name evidence="2" type="ORF">STRCR_1654</name>
</gene>
<organism evidence="2 3">
    <name type="scientific">Streptococcus criceti HS-6</name>
    <dbReference type="NCBI Taxonomy" id="873449"/>
    <lineage>
        <taxon>Bacteria</taxon>
        <taxon>Bacillati</taxon>
        <taxon>Bacillota</taxon>
        <taxon>Bacilli</taxon>
        <taxon>Lactobacillales</taxon>
        <taxon>Streptococcaceae</taxon>
        <taxon>Streptococcus</taxon>
    </lineage>
</organism>
<dbReference type="Proteomes" id="UP000004322">
    <property type="component" value="Unassembled WGS sequence"/>
</dbReference>
<dbReference type="AlphaFoldDB" id="G5JPS1"/>
<reference evidence="2" key="1">
    <citation type="submission" date="2011-07" db="EMBL/GenBank/DDBJ databases">
        <authorList>
            <person name="Stanhope M.J."/>
            <person name="Durkin A.S."/>
            <person name="Hostetler J."/>
            <person name="Kim M."/>
            <person name="Radune D."/>
            <person name="Singh I."/>
            <person name="Town C.D."/>
        </authorList>
    </citation>
    <scope>NUCLEOTIDE SEQUENCE [LARGE SCALE GENOMIC DNA]</scope>
    <source>
        <strain evidence="2">HS-6</strain>
    </source>
</reference>
<evidence type="ECO:0000313" key="2">
    <source>
        <dbReference type="EMBL" id="EHI73413.1"/>
    </source>
</evidence>
<evidence type="ECO:0000313" key="3">
    <source>
        <dbReference type="Proteomes" id="UP000004322"/>
    </source>
</evidence>
<keyword evidence="1" id="KW-0812">Transmembrane</keyword>
<proteinExistence type="predicted"/>
<keyword evidence="1" id="KW-1133">Transmembrane helix</keyword>
<keyword evidence="1" id="KW-0472">Membrane</keyword>
<feature type="transmembrane region" description="Helical" evidence="1">
    <location>
        <begin position="36"/>
        <end position="55"/>
    </location>
</feature>
<dbReference type="EMBL" id="AEUV02000002">
    <property type="protein sequence ID" value="EHI73413.1"/>
    <property type="molecule type" value="Genomic_DNA"/>
</dbReference>
<keyword evidence="3" id="KW-1185">Reference proteome</keyword>
<sequence>MVNLVQGHLIRYDFEIVLYEDFRSIDQFIDAQQHDLILLDIIFLIMVVFTGALKLGTILQSQLSLYLPEQKNTTR</sequence>